<evidence type="ECO:0000313" key="3">
    <source>
        <dbReference type="Proteomes" id="UP000800036"/>
    </source>
</evidence>
<name>A0A6A5W0W6_9PLEO</name>
<proteinExistence type="predicted"/>
<evidence type="ECO:0000256" key="1">
    <source>
        <dbReference type="SAM" id="MobiDB-lite"/>
    </source>
</evidence>
<dbReference type="EMBL" id="ML976659">
    <property type="protein sequence ID" value="KAF1979027.1"/>
    <property type="molecule type" value="Genomic_DNA"/>
</dbReference>
<keyword evidence="3" id="KW-1185">Reference proteome</keyword>
<sequence length="154" mass="17170">MTDVPDRRMWNQSQNPGTWNMSHIQGASATKGFKQASVPIHSRPKDKYALTDITCSNTKVNRRPEVYGLVKPLSELTPAAYHFYMVGRILSKLFQHRPIGPELDACWVEGVALGGRIDDENKMLVVLVNMGVILQLADAHDLSGVQFVKLCCFA</sequence>
<dbReference type="Proteomes" id="UP000800036">
    <property type="component" value="Unassembled WGS sequence"/>
</dbReference>
<accession>A0A6A5W0W6</accession>
<evidence type="ECO:0000313" key="2">
    <source>
        <dbReference type="EMBL" id="KAF1979027.1"/>
    </source>
</evidence>
<protein>
    <submittedName>
        <fullName evidence="2">Uncharacterized protein</fullName>
    </submittedName>
</protein>
<dbReference type="AlphaFoldDB" id="A0A6A5W0W6"/>
<feature type="compositionally biased region" description="Polar residues" evidence="1">
    <location>
        <begin position="10"/>
        <end position="23"/>
    </location>
</feature>
<organism evidence="2 3">
    <name type="scientific">Bimuria novae-zelandiae CBS 107.79</name>
    <dbReference type="NCBI Taxonomy" id="1447943"/>
    <lineage>
        <taxon>Eukaryota</taxon>
        <taxon>Fungi</taxon>
        <taxon>Dikarya</taxon>
        <taxon>Ascomycota</taxon>
        <taxon>Pezizomycotina</taxon>
        <taxon>Dothideomycetes</taxon>
        <taxon>Pleosporomycetidae</taxon>
        <taxon>Pleosporales</taxon>
        <taxon>Massarineae</taxon>
        <taxon>Didymosphaeriaceae</taxon>
        <taxon>Bimuria</taxon>
    </lineage>
</organism>
<feature type="region of interest" description="Disordered" evidence="1">
    <location>
        <begin position="1"/>
        <end position="23"/>
    </location>
</feature>
<gene>
    <name evidence="2" type="ORF">BU23DRAFT_563877</name>
</gene>
<reference evidence="2" key="1">
    <citation type="journal article" date="2020" name="Stud. Mycol.">
        <title>101 Dothideomycetes genomes: a test case for predicting lifestyles and emergence of pathogens.</title>
        <authorList>
            <person name="Haridas S."/>
            <person name="Albert R."/>
            <person name="Binder M."/>
            <person name="Bloem J."/>
            <person name="Labutti K."/>
            <person name="Salamov A."/>
            <person name="Andreopoulos B."/>
            <person name="Baker S."/>
            <person name="Barry K."/>
            <person name="Bills G."/>
            <person name="Bluhm B."/>
            <person name="Cannon C."/>
            <person name="Castanera R."/>
            <person name="Culley D."/>
            <person name="Daum C."/>
            <person name="Ezra D."/>
            <person name="Gonzalez J."/>
            <person name="Henrissat B."/>
            <person name="Kuo A."/>
            <person name="Liang C."/>
            <person name="Lipzen A."/>
            <person name="Lutzoni F."/>
            <person name="Magnuson J."/>
            <person name="Mondo S."/>
            <person name="Nolan M."/>
            <person name="Ohm R."/>
            <person name="Pangilinan J."/>
            <person name="Park H.-J."/>
            <person name="Ramirez L."/>
            <person name="Alfaro M."/>
            <person name="Sun H."/>
            <person name="Tritt A."/>
            <person name="Yoshinaga Y."/>
            <person name="Zwiers L.-H."/>
            <person name="Turgeon B."/>
            <person name="Goodwin S."/>
            <person name="Spatafora J."/>
            <person name="Crous P."/>
            <person name="Grigoriev I."/>
        </authorList>
    </citation>
    <scope>NUCLEOTIDE SEQUENCE</scope>
    <source>
        <strain evidence="2">CBS 107.79</strain>
    </source>
</reference>